<dbReference type="OrthoDB" id="382013at2759"/>
<sequence length="169" mass="19770">MFTLNNIIRWIYYSKAGGHPLHRVVFDGKENQVVTNITSRVIDIEIDFVDKRVYWMEYDTGDLKSALYNGSDVKTVIRTNVQRNNREIDIWGDYVFYTSNNKILKLHKSSGQIPVVVHTVTTQIYGVLFYKQEGIFKTIGAYLALQTLFPIEIAERPNRLMKFLKMNRK</sequence>
<dbReference type="AlphaFoldDB" id="A0A6J8DNA4"/>
<name>A0A6J8DNA4_MYTCO</name>
<proteinExistence type="predicted"/>
<evidence type="ECO:0000313" key="1">
    <source>
        <dbReference type="EMBL" id="CAC5410068.1"/>
    </source>
</evidence>
<protein>
    <recommendedName>
        <fullName evidence="3">DUF5050 domain-containing protein</fullName>
    </recommendedName>
</protein>
<organism evidence="1 2">
    <name type="scientific">Mytilus coruscus</name>
    <name type="common">Sea mussel</name>
    <dbReference type="NCBI Taxonomy" id="42192"/>
    <lineage>
        <taxon>Eukaryota</taxon>
        <taxon>Metazoa</taxon>
        <taxon>Spiralia</taxon>
        <taxon>Lophotrochozoa</taxon>
        <taxon>Mollusca</taxon>
        <taxon>Bivalvia</taxon>
        <taxon>Autobranchia</taxon>
        <taxon>Pteriomorphia</taxon>
        <taxon>Mytilida</taxon>
        <taxon>Mytiloidea</taxon>
        <taxon>Mytilidae</taxon>
        <taxon>Mytilinae</taxon>
        <taxon>Mytilus</taxon>
    </lineage>
</organism>
<evidence type="ECO:0000313" key="2">
    <source>
        <dbReference type="Proteomes" id="UP000507470"/>
    </source>
</evidence>
<dbReference type="Proteomes" id="UP000507470">
    <property type="component" value="Unassembled WGS sequence"/>
</dbReference>
<dbReference type="InterPro" id="IPR011042">
    <property type="entry name" value="6-blade_b-propeller_TolB-like"/>
</dbReference>
<evidence type="ECO:0008006" key="3">
    <source>
        <dbReference type="Google" id="ProtNLM"/>
    </source>
</evidence>
<accession>A0A6J8DNA4</accession>
<gene>
    <name evidence="1" type="ORF">MCOR_43274</name>
</gene>
<keyword evidence="2" id="KW-1185">Reference proteome</keyword>
<dbReference type="Gene3D" id="2.120.10.30">
    <property type="entry name" value="TolB, C-terminal domain"/>
    <property type="match status" value="1"/>
</dbReference>
<reference evidence="1 2" key="1">
    <citation type="submission" date="2020-06" db="EMBL/GenBank/DDBJ databases">
        <authorList>
            <person name="Li R."/>
            <person name="Bekaert M."/>
        </authorList>
    </citation>
    <scope>NUCLEOTIDE SEQUENCE [LARGE SCALE GENOMIC DNA]</scope>
    <source>
        <strain evidence="2">wild</strain>
    </source>
</reference>
<dbReference type="EMBL" id="CACVKT020007681">
    <property type="protein sequence ID" value="CAC5410068.1"/>
    <property type="molecule type" value="Genomic_DNA"/>
</dbReference>
<dbReference type="SUPFAM" id="SSF63825">
    <property type="entry name" value="YWTD domain"/>
    <property type="match status" value="1"/>
</dbReference>